<dbReference type="GeneID" id="111107769"/>
<dbReference type="InterPro" id="IPR031569">
    <property type="entry name" value="ApeC"/>
</dbReference>
<dbReference type="PANTHER" id="PTHR19324:SF33">
    <property type="entry name" value="MUCIN-5AC"/>
    <property type="match status" value="1"/>
</dbReference>
<keyword evidence="2" id="KW-1185">Reference proteome</keyword>
<sequence length="235" mass="27075">MEKVIYLESTWKTLQYVVLCCTVCSSIHSASVQWPFGTYTLVKPKSGCPPGWLEGWRRQDNENSVNRNCISYGHHFFGTLGHDFTFYYCTRNAHKLSSRKYWPAGNYCILRHSGTCPIGFKYGYVHWDDEDNKKSNRHGGILPSGSFGKDTSINYCCRKDGPFYKAIKLPTSYPFYLLRFTSPCQMVQGMYVREEYVKFDDEDTNNRNSASGVHVYPMGAKAGSDVRLLYCHYSR</sequence>
<protein>
    <submittedName>
        <fullName evidence="3">Uncharacterized protein LOC111107769</fullName>
    </submittedName>
</protein>
<dbReference type="RefSeq" id="XP_022298825.1">
    <property type="nucleotide sequence ID" value="XM_022443117.1"/>
</dbReference>
<evidence type="ECO:0000313" key="2">
    <source>
        <dbReference type="Proteomes" id="UP000694844"/>
    </source>
</evidence>
<name>A0A8B8B5Y4_CRAVI</name>
<organism evidence="2 3">
    <name type="scientific">Crassostrea virginica</name>
    <name type="common">Eastern oyster</name>
    <dbReference type="NCBI Taxonomy" id="6565"/>
    <lineage>
        <taxon>Eukaryota</taxon>
        <taxon>Metazoa</taxon>
        <taxon>Spiralia</taxon>
        <taxon>Lophotrochozoa</taxon>
        <taxon>Mollusca</taxon>
        <taxon>Bivalvia</taxon>
        <taxon>Autobranchia</taxon>
        <taxon>Pteriomorphia</taxon>
        <taxon>Ostreida</taxon>
        <taxon>Ostreoidea</taxon>
        <taxon>Ostreidae</taxon>
        <taxon>Crassostrea</taxon>
    </lineage>
</organism>
<reference evidence="3" key="1">
    <citation type="submission" date="2025-08" db="UniProtKB">
        <authorList>
            <consortium name="RefSeq"/>
        </authorList>
    </citation>
    <scope>IDENTIFICATION</scope>
    <source>
        <tissue evidence="3">Whole sample</tissue>
    </source>
</reference>
<dbReference type="OrthoDB" id="5954510at2759"/>
<evidence type="ECO:0000259" key="1">
    <source>
        <dbReference type="Pfam" id="PF16977"/>
    </source>
</evidence>
<dbReference type="PANTHER" id="PTHR19324">
    <property type="entry name" value="PERFORIN-LIKE PROTEIN 1"/>
    <property type="match status" value="1"/>
</dbReference>
<proteinExistence type="predicted"/>
<gene>
    <name evidence="3" type="primary">LOC111107769</name>
</gene>
<dbReference type="Pfam" id="PF16977">
    <property type="entry name" value="ApeC"/>
    <property type="match status" value="1"/>
</dbReference>
<dbReference type="KEGG" id="cvn:111107769"/>
<accession>A0A8B8B5Y4</accession>
<dbReference type="Proteomes" id="UP000694844">
    <property type="component" value="Chromosome 8"/>
</dbReference>
<feature type="domain" description="Apextrin C-terminal" evidence="1">
    <location>
        <begin position="34"/>
        <end position="233"/>
    </location>
</feature>
<dbReference type="AlphaFoldDB" id="A0A8B8B5Y4"/>
<evidence type="ECO:0000313" key="3">
    <source>
        <dbReference type="RefSeq" id="XP_022298825.1"/>
    </source>
</evidence>